<evidence type="ECO:0000313" key="2">
    <source>
        <dbReference type="Proteomes" id="UP000527355"/>
    </source>
</evidence>
<proteinExistence type="predicted"/>
<name>A0A7J7V423_MYOMY</name>
<comment type="caution">
    <text evidence="1">The sequence shown here is derived from an EMBL/GenBank/DDBJ whole genome shotgun (WGS) entry which is preliminary data.</text>
</comment>
<accession>A0A7J7V423</accession>
<dbReference type="AlphaFoldDB" id="A0A7J7V423"/>
<keyword evidence="2" id="KW-1185">Reference proteome</keyword>
<reference evidence="1 2" key="1">
    <citation type="journal article" date="2020" name="Nature">
        <title>Six reference-quality genomes reveal evolution of bat adaptations.</title>
        <authorList>
            <person name="Jebb D."/>
            <person name="Huang Z."/>
            <person name="Pippel M."/>
            <person name="Hughes G.M."/>
            <person name="Lavrichenko K."/>
            <person name="Devanna P."/>
            <person name="Winkler S."/>
            <person name="Jermiin L.S."/>
            <person name="Skirmuntt E.C."/>
            <person name="Katzourakis A."/>
            <person name="Burkitt-Gray L."/>
            <person name="Ray D.A."/>
            <person name="Sullivan K.A.M."/>
            <person name="Roscito J.G."/>
            <person name="Kirilenko B.M."/>
            <person name="Davalos L.M."/>
            <person name="Corthals A.P."/>
            <person name="Power M.L."/>
            <person name="Jones G."/>
            <person name="Ransome R.D."/>
            <person name="Dechmann D.K.N."/>
            <person name="Locatelli A.G."/>
            <person name="Puechmaille S.J."/>
            <person name="Fedrigo O."/>
            <person name="Jarvis E.D."/>
            <person name="Hiller M."/>
            <person name="Vernes S.C."/>
            <person name="Myers E.W."/>
            <person name="Teeling E.C."/>
        </authorList>
    </citation>
    <scope>NUCLEOTIDE SEQUENCE [LARGE SCALE GENOMIC DNA]</scope>
    <source>
        <strain evidence="1">MMyoMyo1</strain>
        <tissue evidence="1">Flight muscle</tissue>
    </source>
</reference>
<organism evidence="1 2">
    <name type="scientific">Myotis myotis</name>
    <name type="common">Greater mouse-eared bat</name>
    <name type="synonym">Vespertilio myotis</name>
    <dbReference type="NCBI Taxonomy" id="51298"/>
    <lineage>
        <taxon>Eukaryota</taxon>
        <taxon>Metazoa</taxon>
        <taxon>Chordata</taxon>
        <taxon>Craniata</taxon>
        <taxon>Vertebrata</taxon>
        <taxon>Euteleostomi</taxon>
        <taxon>Mammalia</taxon>
        <taxon>Eutheria</taxon>
        <taxon>Laurasiatheria</taxon>
        <taxon>Chiroptera</taxon>
        <taxon>Yangochiroptera</taxon>
        <taxon>Vespertilionidae</taxon>
        <taxon>Myotis</taxon>
    </lineage>
</organism>
<evidence type="ECO:0000313" key="1">
    <source>
        <dbReference type="EMBL" id="KAF6319736.1"/>
    </source>
</evidence>
<dbReference type="Proteomes" id="UP000527355">
    <property type="component" value="Unassembled WGS sequence"/>
</dbReference>
<gene>
    <name evidence="1" type="ORF">mMyoMyo1_008475</name>
</gene>
<sequence length="314" mass="34499">MSISSYWVPGESDWVGRVRAVGRVRGVSRNLRNVLSVGGQVRLVIQIWNRELRVLILDRETVGSTAVVGDLQLPSPFHLEDLGSVGGDGRSDQAILHVPGDELPQSGHLGLGQRVHVPAGNAVSSRDHLDVGVHQAVIRVDVLIHWSVHVLHVVVPHRLVNSESLDRVEEGRLCWWEEGWDGGVHPAVVSAVFGVEDDRSGAPGDVGIVCAQPAHPQDDGEERRLSHIQGQHFPVIPQVDDQLVRLMDNGARCYGASIDRFHKDWPVLDPQRNGMSRDVLVIDEVARGARVDHGSDDQGVSARDVNLEHHLQVR</sequence>
<dbReference type="EMBL" id="JABWUV010000011">
    <property type="protein sequence ID" value="KAF6319736.1"/>
    <property type="molecule type" value="Genomic_DNA"/>
</dbReference>
<protein>
    <submittedName>
        <fullName evidence="1">Uncharacterized protein</fullName>
    </submittedName>
</protein>